<evidence type="ECO:0000256" key="1">
    <source>
        <dbReference type="ARBA" id="ARBA00010875"/>
    </source>
</evidence>
<evidence type="ECO:0000256" key="6">
    <source>
        <dbReference type="ARBA" id="ARBA00022833"/>
    </source>
</evidence>
<name>A0A847VDH3_9BACT</name>
<keyword evidence="3 7" id="KW-0479">Metal-binding</keyword>
<dbReference type="SUPFAM" id="SSF55486">
    <property type="entry name" value="Metalloproteases ('zincins'), catalytic domain"/>
    <property type="match status" value="1"/>
</dbReference>
<dbReference type="InterPro" id="IPR002036">
    <property type="entry name" value="YbeY"/>
</dbReference>
<protein>
    <recommendedName>
        <fullName evidence="7">Endoribonuclease YbeY</fullName>
        <ecNumber evidence="7">3.1.-.-</ecNumber>
    </recommendedName>
</protein>
<dbReference type="GO" id="GO:0004222">
    <property type="term" value="F:metalloendopeptidase activity"/>
    <property type="evidence" value="ECO:0007669"/>
    <property type="project" value="InterPro"/>
</dbReference>
<evidence type="ECO:0000256" key="5">
    <source>
        <dbReference type="ARBA" id="ARBA00022801"/>
    </source>
</evidence>
<feature type="binding site" evidence="7">
    <location>
        <position position="107"/>
    </location>
    <ligand>
        <name>Zn(2+)</name>
        <dbReference type="ChEBI" id="CHEBI:29105"/>
        <note>catalytic</note>
    </ligand>
</feature>
<dbReference type="GO" id="GO:0006364">
    <property type="term" value="P:rRNA processing"/>
    <property type="evidence" value="ECO:0007669"/>
    <property type="project" value="UniProtKB-UniRule"/>
</dbReference>
<keyword evidence="6 7" id="KW-0862">Zinc</keyword>
<evidence type="ECO:0000256" key="3">
    <source>
        <dbReference type="ARBA" id="ARBA00022723"/>
    </source>
</evidence>
<keyword evidence="7" id="KW-0963">Cytoplasm</keyword>
<comment type="subcellular location">
    <subcellularLocation>
        <location evidence="7">Cytoplasm</location>
    </subcellularLocation>
</comment>
<dbReference type="GO" id="GO:0004521">
    <property type="term" value="F:RNA endonuclease activity"/>
    <property type="evidence" value="ECO:0007669"/>
    <property type="project" value="UniProtKB-UniRule"/>
</dbReference>
<organism evidence="8 9">
    <name type="scientific">Candidatus Dojkabacteria bacterium</name>
    <dbReference type="NCBI Taxonomy" id="2099670"/>
    <lineage>
        <taxon>Bacteria</taxon>
        <taxon>Candidatus Dojkabacteria</taxon>
    </lineage>
</organism>
<dbReference type="InterPro" id="IPR023091">
    <property type="entry name" value="MetalPrtase_cat_dom_sf_prd"/>
</dbReference>
<comment type="caution">
    <text evidence="8">The sequence shown here is derived from an EMBL/GenBank/DDBJ whole genome shotgun (WGS) entry which is preliminary data.</text>
</comment>
<evidence type="ECO:0000256" key="4">
    <source>
        <dbReference type="ARBA" id="ARBA00022759"/>
    </source>
</evidence>
<evidence type="ECO:0000256" key="7">
    <source>
        <dbReference type="HAMAP-Rule" id="MF_00009"/>
    </source>
</evidence>
<dbReference type="EC" id="3.1.-.-" evidence="7"/>
<feature type="binding site" evidence="7">
    <location>
        <position position="117"/>
    </location>
    <ligand>
        <name>Zn(2+)</name>
        <dbReference type="ChEBI" id="CHEBI:29105"/>
        <note>catalytic</note>
    </ligand>
</feature>
<keyword evidence="2 7" id="KW-0540">Nuclease</keyword>
<keyword evidence="4 7" id="KW-0255">Endonuclease</keyword>
<dbReference type="AlphaFoldDB" id="A0A847VDH3"/>
<dbReference type="InterPro" id="IPR020549">
    <property type="entry name" value="YbeY_CS"/>
</dbReference>
<dbReference type="GO" id="GO:0008270">
    <property type="term" value="F:zinc ion binding"/>
    <property type="evidence" value="ECO:0007669"/>
    <property type="project" value="UniProtKB-UniRule"/>
</dbReference>
<evidence type="ECO:0000313" key="8">
    <source>
        <dbReference type="EMBL" id="NLZ24568.1"/>
    </source>
</evidence>
<comment type="function">
    <text evidence="7">Single strand-specific metallo-endoribonuclease involved in late-stage 70S ribosome quality control and in maturation of the 3' terminus of the 16S rRNA.</text>
</comment>
<dbReference type="EMBL" id="JAAZIL010000057">
    <property type="protein sequence ID" value="NLZ24568.1"/>
    <property type="molecule type" value="Genomic_DNA"/>
</dbReference>
<keyword evidence="5 7" id="KW-0378">Hydrolase</keyword>
<keyword evidence="7" id="KW-0698">rRNA processing</keyword>
<dbReference type="Proteomes" id="UP000564033">
    <property type="component" value="Unassembled WGS sequence"/>
</dbReference>
<proteinExistence type="inferred from homology"/>
<sequence>MELNIFNIQLLKEIDPTFGISLEDIFNGYVKIFREYFLERVNIVFVDIKYITELNGKYRGFSIPTDVLSFNISDERKSGEVYICPEYIYKTFKKDKFEEEVLRLIIHGTLHILGFNHLESMEKNNQEEFFLLQERLLVKYKKYVSSNRAG</sequence>
<dbReference type="PROSITE" id="PS01306">
    <property type="entry name" value="UPF0054"/>
    <property type="match status" value="1"/>
</dbReference>
<evidence type="ECO:0000256" key="2">
    <source>
        <dbReference type="ARBA" id="ARBA00022722"/>
    </source>
</evidence>
<dbReference type="HAMAP" id="MF_00009">
    <property type="entry name" value="Endoribonucl_YbeY"/>
    <property type="match status" value="1"/>
</dbReference>
<feature type="binding site" evidence="7">
    <location>
        <position position="111"/>
    </location>
    <ligand>
        <name>Zn(2+)</name>
        <dbReference type="ChEBI" id="CHEBI:29105"/>
        <note>catalytic</note>
    </ligand>
</feature>
<evidence type="ECO:0000313" key="9">
    <source>
        <dbReference type="Proteomes" id="UP000564033"/>
    </source>
</evidence>
<comment type="cofactor">
    <cofactor evidence="7">
        <name>Zn(2+)</name>
        <dbReference type="ChEBI" id="CHEBI:29105"/>
    </cofactor>
    <text evidence="7">Binds 1 zinc ion.</text>
</comment>
<gene>
    <name evidence="7 8" type="primary">ybeY</name>
    <name evidence="8" type="ORF">GX888_02385</name>
</gene>
<dbReference type="PANTHER" id="PTHR46986">
    <property type="entry name" value="ENDORIBONUCLEASE YBEY, CHLOROPLASTIC"/>
    <property type="match status" value="1"/>
</dbReference>
<reference evidence="8 9" key="1">
    <citation type="journal article" date="2020" name="Biotechnol. Biofuels">
        <title>New insights from the biogas microbiome by comprehensive genome-resolved metagenomics of nearly 1600 species originating from multiple anaerobic digesters.</title>
        <authorList>
            <person name="Campanaro S."/>
            <person name="Treu L."/>
            <person name="Rodriguez-R L.M."/>
            <person name="Kovalovszki A."/>
            <person name="Ziels R.M."/>
            <person name="Maus I."/>
            <person name="Zhu X."/>
            <person name="Kougias P.G."/>
            <person name="Basile A."/>
            <person name="Luo G."/>
            <person name="Schluter A."/>
            <person name="Konstantinidis K.T."/>
            <person name="Angelidaki I."/>
        </authorList>
    </citation>
    <scope>NUCLEOTIDE SEQUENCE [LARGE SCALE GENOMIC DNA]</scope>
    <source>
        <strain evidence="8">AS19jrsBPTG_9</strain>
    </source>
</reference>
<dbReference type="GO" id="GO:0005737">
    <property type="term" value="C:cytoplasm"/>
    <property type="evidence" value="ECO:0007669"/>
    <property type="project" value="UniProtKB-SubCell"/>
</dbReference>
<dbReference type="Pfam" id="PF02130">
    <property type="entry name" value="YbeY"/>
    <property type="match status" value="1"/>
</dbReference>
<dbReference type="PANTHER" id="PTHR46986:SF1">
    <property type="entry name" value="ENDORIBONUCLEASE YBEY, CHLOROPLASTIC"/>
    <property type="match status" value="1"/>
</dbReference>
<accession>A0A847VDH3</accession>
<comment type="similarity">
    <text evidence="1 7">Belongs to the endoribonuclease YbeY family.</text>
</comment>
<keyword evidence="7" id="KW-0690">Ribosome biogenesis</keyword>
<dbReference type="NCBIfam" id="TIGR00043">
    <property type="entry name" value="rRNA maturation RNase YbeY"/>
    <property type="match status" value="1"/>
</dbReference>
<dbReference type="Gene3D" id="3.40.390.30">
    <property type="entry name" value="Metalloproteases ('zincins'), catalytic domain"/>
    <property type="match status" value="1"/>
</dbReference>